<dbReference type="Pfam" id="PF01979">
    <property type="entry name" value="Amidohydro_1"/>
    <property type="match status" value="1"/>
</dbReference>
<dbReference type="SUPFAM" id="SSF51338">
    <property type="entry name" value="Composite domain of metallo-dependent hydrolases"/>
    <property type="match status" value="2"/>
</dbReference>
<feature type="chain" id="PRO_5046558093" evidence="1">
    <location>
        <begin position="26"/>
        <end position="448"/>
    </location>
</feature>
<evidence type="ECO:0000313" key="3">
    <source>
        <dbReference type="EMBL" id="MFD0980070.1"/>
    </source>
</evidence>
<dbReference type="SUPFAM" id="SSF51556">
    <property type="entry name" value="Metallo-dependent hydrolases"/>
    <property type="match status" value="1"/>
</dbReference>
<dbReference type="Gene3D" id="3.20.20.140">
    <property type="entry name" value="Metal-dependent hydrolases"/>
    <property type="match status" value="1"/>
</dbReference>
<reference evidence="4" key="1">
    <citation type="journal article" date="2019" name="Int. J. Syst. Evol. Microbiol.">
        <title>The Global Catalogue of Microorganisms (GCM) 10K type strain sequencing project: providing services to taxonomists for standard genome sequencing and annotation.</title>
        <authorList>
            <consortium name="The Broad Institute Genomics Platform"/>
            <consortium name="The Broad Institute Genome Sequencing Center for Infectious Disease"/>
            <person name="Wu L."/>
            <person name="Ma J."/>
        </authorList>
    </citation>
    <scope>NUCLEOTIDE SEQUENCE [LARGE SCALE GENOMIC DNA]</scope>
    <source>
        <strain evidence="4">CCUG 60524</strain>
    </source>
</reference>
<dbReference type="PANTHER" id="PTHR43135:SF3">
    <property type="entry name" value="ALPHA-D-RIBOSE 1-METHYLPHOSPHONATE 5-TRIPHOSPHATE DIPHOSPHATASE"/>
    <property type="match status" value="1"/>
</dbReference>
<dbReference type="Proteomes" id="UP001597108">
    <property type="component" value="Unassembled WGS sequence"/>
</dbReference>
<dbReference type="InterPro" id="IPR057744">
    <property type="entry name" value="OTAase-like"/>
</dbReference>
<dbReference type="CDD" id="cd01299">
    <property type="entry name" value="Met_dep_hydrolase_A"/>
    <property type="match status" value="1"/>
</dbReference>
<keyword evidence="1" id="KW-0732">Signal</keyword>
<organism evidence="3 4">
    <name type="scientific">Tropicimonas aquimaris</name>
    <dbReference type="NCBI Taxonomy" id="914152"/>
    <lineage>
        <taxon>Bacteria</taxon>
        <taxon>Pseudomonadati</taxon>
        <taxon>Pseudomonadota</taxon>
        <taxon>Alphaproteobacteria</taxon>
        <taxon>Rhodobacterales</taxon>
        <taxon>Roseobacteraceae</taxon>
        <taxon>Tropicimonas</taxon>
    </lineage>
</organism>
<dbReference type="EMBL" id="JBHTJT010000012">
    <property type="protein sequence ID" value="MFD0980070.1"/>
    <property type="molecule type" value="Genomic_DNA"/>
</dbReference>
<dbReference type="InterPro" id="IPR051781">
    <property type="entry name" value="Metallo-dep_Hydrolase"/>
</dbReference>
<feature type="signal peptide" evidence="1">
    <location>
        <begin position="1"/>
        <end position="25"/>
    </location>
</feature>
<evidence type="ECO:0000259" key="2">
    <source>
        <dbReference type="Pfam" id="PF01979"/>
    </source>
</evidence>
<evidence type="ECO:0000256" key="1">
    <source>
        <dbReference type="SAM" id="SignalP"/>
    </source>
</evidence>
<protein>
    <submittedName>
        <fullName evidence="3">Amidohydrolase family protein</fullName>
    </submittedName>
</protein>
<feature type="domain" description="Amidohydrolase-related" evidence="2">
    <location>
        <begin position="82"/>
        <end position="440"/>
    </location>
</feature>
<keyword evidence="4" id="KW-1185">Reference proteome</keyword>
<dbReference type="Gene3D" id="2.30.40.10">
    <property type="entry name" value="Urease, subunit C, domain 1"/>
    <property type="match status" value="1"/>
</dbReference>
<dbReference type="InterPro" id="IPR011059">
    <property type="entry name" value="Metal-dep_hydrolase_composite"/>
</dbReference>
<evidence type="ECO:0000313" key="4">
    <source>
        <dbReference type="Proteomes" id="UP001597108"/>
    </source>
</evidence>
<accession>A0ABW3IPU7</accession>
<dbReference type="InterPro" id="IPR032466">
    <property type="entry name" value="Metal_Hydrolase"/>
</dbReference>
<proteinExistence type="predicted"/>
<name>A0ABW3IPU7_9RHOB</name>
<gene>
    <name evidence="3" type="ORF">ACFQ2S_10455</name>
</gene>
<dbReference type="RefSeq" id="WP_386074405.1">
    <property type="nucleotide sequence ID" value="NZ_JBHTJT010000012.1"/>
</dbReference>
<dbReference type="InterPro" id="IPR006680">
    <property type="entry name" value="Amidohydro-rel"/>
</dbReference>
<dbReference type="PANTHER" id="PTHR43135">
    <property type="entry name" value="ALPHA-D-RIBOSE 1-METHYLPHOSPHONATE 5-TRIPHOSPHATE DIPHOSPHATASE"/>
    <property type="match status" value="1"/>
</dbReference>
<comment type="caution">
    <text evidence="3">The sequence shown here is derived from an EMBL/GenBank/DDBJ whole genome shotgun (WGS) entry which is preliminary data.</text>
</comment>
<sequence length="448" mass="47986">MHKLNPKTFGAALAVAVSVALPAAAQDASGPILFTNVNVFDGVNEALIMNANVVVTDNLITAVSTEPLAVAGGTVIDGGGRTLMPGLIDAHWHTLLSSITLQEGQSEEADYLHARAIAGAEATLLRGFTTVRDVGGPAFGIKKAIDEGVIEGPRILPSGALISQTSGHGDFGQVWEGPRAFGWGPPRFEQLEITRVADGVDQVLAATRYNLKKGATQIKVMAGGGVSSLYDPLYVNEYTAEELEAIVDAATDWGTYVTVHIYNEKGIARALNAGVKGIEHGHLMSEESAKLMAEKGAWLSIQPFYLDIPGAETLDPDRYAKFVQVVDGFEKTMGFVKKYDLNMAFGTDLLFSPNTNGQQADLLARFKNYYNDVEILRMATSNNAKYFELSGPGHPYQEGPLGVIKEGAYADILLVDGNPLEDVSVLGDDAKNIPLIMKDGVIYKNTLQ</sequence>